<evidence type="ECO:0000259" key="2">
    <source>
        <dbReference type="Pfam" id="PF00171"/>
    </source>
</evidence>
<dbReference type="InterPro" id="IPR016163">
    <property type="entry name" value="Ald_DH_C"/>
</dbReference>
<comment type="caution">
    <text evidence="3">The sequence shown here is derived from an EMBL/GenBank/DDBJ whole genome shotgun (WGS) entry which is preliminary data.</text>
</comment>
<dbReference type="GO" id="GO:0016620">
    <property type="term" value="F:oxidoreductase activity, acting on the aldehyde or oxo group of donors, NAD or NADP as acceptor"/>
    <property type="evidence" value="ECO:0007669"/>
    <property type="project" value="InterPro"/>
</dbReference>
<dbReference type="InterPro" id="IPR016161">
    <property type="entry name" value="Ald_DH/histidinol_DH"/>
</dbReference>
<proteinExistence type="predicted"/>
<keyword evidence="1" id="KW-0560">Oxidoreductase</keyword>
<dbReference type="SUPFAM" id="SSF53720">
    <property type="entry name" value="ALDH-like"/>
    <property type="match status" value="1"/>
</dbReference>
<dbReference type="OrthoDB" id="9815791at2"/>
<evidence type="ECO:0000313" key="4">
    <source>
        <dbReference type="Proteomes" id="UP000239736"/>
    </source>
</evidence>
<protein>
    <submittedName>
        <fullName evidence="3">Sulfoacetaldehyde dehydrogenase</fullName>
    </submittedName>
</protein>
<dbReference type="InterPro" id="IPR015590">
    <property type="entry name" value="Aldehyde_DH_dom"/>
</dbReference>
<accession>A0A2S5JH96</accession>
<evidence type="ECO:0000256" key="1">
    <source>
        <dbReference type="ARBA" id="ARBA00023002"/>
    </source>
</evidence>
<sequence>MAREITPEEIATVDKMIARARAAMDQIADWDQDQVDRLARAIGWHCGNERTFVRIARMGVDESGIGDREGRGAKRFKIHGVLRDALRQKSVGIIEEDPEKGLTKIAKPAGVIASLIPTTNPELTPPVTGIYAAKCKDAVIFSPHPRAKATTNEMVEVMRHACRLVGAPEDLFQCVRQPSIPMTQYLMAQCDLTMATGGKPMVQAAYSSGKPAYGVGAGNSTMVIDEDADIAEAARNSRISKTSDYGSGCSADGNLLIHERIYDAMRDALIAEGGYLCNAQEKALLERALWKEDGSRRVETVAISAQRIAEFAGFSIPDDRLFLMVEQEEIGRQHKFSGEKLCVVMALFRFRDFDDAMAKVRAIFEVGGKGHSCGIYSFNEDHIIRHAMNAPVSRVMVRQPQSKANAGSFTNGMPMTSSLGCGIWGGNITNENIHLKHYMNVTWVARPIPEDRPSEEELFGEFYNTEVL</sequence>
<name>A0A2S5JH96_9RHOB</name>
<dbReference type="EMBL" id="PRDS01000004">
    <property type="protein sequence ID" value="PPB80897.1"/>
    <property type="molecule type" value="Genomic_DNA"/>
</dbReference>
<feature type="domain" description="Aldehyde dehydrogenase" evidence="2">
    <location>
        <begin position="11"/>
        <end position="271"/>
    </location>
</feature>
<dbReference type="Gene3D" id="3.40.605.10">
    <property type="entry name" value="Aldehyde Dehydrogenase, Chain A, domain 1"/>
    <property type="match status" value="1"/>
</dbReference>
<dbReference type="AlphaFoldDB" id="A0A2S5JH96"/>
<dbReference type="Pfam" id="PF00171">
    <property type="entry name" value="Aldedh"/>
    <property type="match status" value="1"/>
</dbReference>
<organism evidence="3 4">
    <name type="scientific">Albidovulum inexpectatum</name>
    <dbReference type="NCBI Taxonomy" id="196587"/>
    <lineage>
        <taxon>Bacteria</taxon>
        <taxon>Pseudomonadati</taxon>
        <taxon>Pseudomonadota</taxon>
        <taxon>Alphaproteobacteria</taxon>
        <taxon>Rhodobacterales</taxon>
        <taxon>Paracoccaceae</taxon>
        <taxon>Albidovulum</taxon>
    </lineage>
</organism>
<evidence type="ECO:0000313" key="3">
    <source>
        <dbReference type="EMBL" id="PPB80897.1"/>
    </source>
</evidence>
<dbReference type="PANTHER" id="PTHR11699">
    <property type="entry name" value="ALDEHYDE DEHYDROGENASE-RELATED"/>
    <property type="match status" value="1"/>
</dbReference>
<dbReference type="Gene3D" id="3.40.309.10">
    <property type="entry name" value="Aldehyde Dehydrogenase, Chain A, domain 2"/>
    <property type="match status" value="1"/>
</dbReference>
<keyword evidence="4" id="KW-1185">Reference proteome</keyword>
<dbReference type="RefSeq" id="WP_104070651.1">
    <property type="nucleotide sequence ID" value="NZ_PRDS01000004.1"/>
</dbReference>
<reference evidence="3 4" key="1">
    <citation type="submission" date="2018-01" db="EMBL/GenBank/DDBJ databases">
        <title>Genomic Encyclopedia of Archaeal and Bacterial Type Strains, Phase II (KMG-II): from individual species to whole genera.</title>
        <authorList>
            <person name="Goeker M."/>
        </authorList>
    </citation>
    <scope>NUCLEOTIDE SEQUENCE [LARGE SCALE GENOMIC DNA]</scope>
    <source>
        <strain evidence="3 4">DSM 12048</strain>
    </source>
</reference>
<dbReference type="Proteomes" id="UP000239736">
    <property type="component" value="Unassembled WGS sequence"/>
</dbReference>
<dbReference type="InterPro" id="IPR016162">
    <property type="entry name" value="Ald_DH_N"/>
</dbReference>
<gene>
    <name evidence="3" type="ORF">LV82_01630</name>
</gene>
<dbReference type="CDD" id="cd07122">
    <property type="entry name" value="ALDH_F20_ACDH"/>
    <property type="match status" value="1"/>
</dbReference>